<proteinExistence type="predicted"/>
<comment type="caution">
    <text evidence="2">The sequence shown here is derived from an EMBL/GenBank/DDBJ whole genome shotgun (WGS) entry which is preliminary data.</text>
</comment>
<organism evidence="2">
    <name type="scientific">marine sediment metagenome</name>
    <dbReference type="NCBI Taxonomy" id="412755"/>
    <lineage>
        <taxon>unclassified sequences</taxon>
        <taxon>metagenomes</taxon>
        <taxon>ecological metagenomes</taxon>
    </lineage>
</organism>
<feature type="region of interest" description="Disordered" evidence="1">
    <location>
        <begin position="1"/>
        <end position="21"/>
    </location>
</feature>
<gene>
    <name evidence="2" type="ORF">LCGC14_2835240</name>
</gene>
<feature type="non-terminal residue" evidence="2">
    <location>
        <position position="21"/>
    </location>
</feature>
<accession>A0A0F9AL96</accession>
<reference evidence="2" key="1">
    <citation type="journal article" date="2015" name="Nature">
        <title>Complex archaea that bridge the gap between prokaryotes and eukaryotes.</title>
        <authorList>
            <person name="Spang A."/>
            <person name="Saw J.H."/>
            <person name="Jorgensen S.L."/>
            <person name="Zaremba-Niedzwiedzka K."/>
            <person name="Martijn J."/>
            <person name="Lind A.E."/>
            <person name="van Eijk R."/>
            <person name="Schleper C."/>
            <person name="Guy L."/>
            <person name="Ettema T.J."/>
        </authorList>
    </citation>
    <scope>NUCLEOTIDE SEQUENCE</scope>
</reference>
<dbReference type="EMBL" id="LAZR01054107">
    <property type="protein sequence ID" value="KKK79269.1"/>
    <property type="molecule type" value="Genomic_DNA"/>
</dbReference>
<sequence>MGTSSNGHANGHGKAKNIPSQ</sequence>
<protein>
    <submittedName>
        <fullName evidence="2">Uncharacterized protein</fullName>
    </submittedName>
</protein>
<dbReference type="AlphaFoldDB" id="A0A0F9AL96"/>
<evidence type="ECO:0000256" key="1">
    <source>
        <dbReference type="SAM" id="MobiDB-lite"/>
    </source>
</evidence>
<evidence type="ECO:0000313" key="2">
    <source>
        <dbReference type="EMBL" id="KKK79269.1"/>
    </source>
</evidence>
<name>A0A0F9AL96_9ZZZZ</name>